<feature type="region of interest" description="Disordered" evidence="1">
    <location>
        <begin position="220"/>
        <end position="239"/>
    </location>
</feature>
<keyword evidence="5" id="KW-1185">Reference proteome</keyword>
<keyword evidence="2" id="KW-0812">Transmembrane</keyword>
<evidence type="ECO:0000256" key="1">
    <source>
        <dbReference type="SAM" id="MobiDB-lite"/>
    </source>
</evidence>
<keyword evidence="2" id="KW-1133">Transmembrane helix</keyword>
<dbReference type="GeneID" id="136817934"/>
<evidence type="ECO:0000313" key="5">
    <source>
        <dbReference type="Proteomes" id="UP000594262"/>
    </source>
</evidence>
<dbReference type="InterPro" id="IPR031751">
    <property type="entry name" value="DUF4735"/>
</dbReference>
<dbReference type="RefSeq" id="XP_066930389.1">
    <property type="nucleotide sequence ID" value="XM_067074288.1"/>
</dbReference>
<dbReference type="GO" id="GO:0016020">
    <property type="term" value="C:membrane"/>
    <property type="evidence" value="ECO:0007669"/>
    <property type="project" value="TreeGrafter"/>
</dbReference>
<dbReference type="Pfam" id="PF15882">
    <property type="entry name" value="DUF4735"/>
    <property type="match status" value="2"/>
</dbReference>
<feature type="signal peptide" evidence="3">
    <location>
        <begin position="1"/>
        <end position="22"/>
    </location>
</feature>
<feature type="chain" id="PRO_5029840435" evidence="3">
    <location>
        <begin position="23"/>
        <end position="329"/>
    </location>
</feature>
<name>A0A7M5X7J1_9CNID</name>
<evidence type="ECO:0000256" key="3">
    <source>
        <dbReference type="SAM" id="SignalP"/>
    </source>
</evidence>
<organism evidence="4 5">
    <name type="scientific">Clytia hemisphaerica</name>
    <dbReference type="NCBI Taxonomy" id="252671"/>
    <lineage>
        <taxon>Eukaryota</taxon>
        <taxon>Metazoa</taxon>
        <taxon>Cnidaria</taxon>
        <taxon>Hydrozoa</taxon>
        <taxon>Hydroidolina</taxon>
        <taxon>Leptothecata</taxon>
        <taxon>Obeliida</taxon>
        <taxon>Clytiidae</taxon>
        <taxon>Clytia</taxon>
    </lineage>
</organism>
<evidence type="ECO:0000256" key="2">
    <source>
        <dbReference type="SAM" id="Phobius"/>
    </source>
</evidence>
<keyword evidence="2" id="KW-0472">Membrane</keyword>
<dbReference type="PANTHER" id="PTHR33539:SF1">
    <property type="entry name" value="UPF0764 PROTEIN C16ORF89"/>
    <property type="match status" value="1"/>
</dbReference>
<dbReference type="GO" id="GO:0005829">
    <property type="term" value="C:cytosol"/>
    <property type="evidence" value="ECO:0007669"/>
    <property type="project" value="TreeGrafter"/>
</dbReference>
<evidence type="ECO:0000313" key="4">
    <source>
        <dbReference type="EnsemblMetazoa" id="CLYHEMP018660.2"/>
    </source>
</evidence>
<feature type="transmembrane region" description="Helical" evidence="2">
    <location>
        <begin position="294"/>
        <end position="313"/>
    </location>
</feature>
<protein>
    <submittedName>
        <fullName evidence="4">Uncharacterized protein</fullName>
    </submittedName>
</protein>
<proteinExistence type="predicted"/>
<dbReference type="Proteomes" id="UP000594262">
    <property type="component" value="Unplaced"/>
</dbReference>
<reference evidence="4" key="1">
    <citation type="submission" date="2021-01" db="UniProtKB">
        <authorList>
            <consortium name="EnsemblMetazoa"/>
        </authorList>
    </citation>
    <scope>IDENTIFICATION</scope>
</reference>
<sequence length="329" mass="38073">MNCYVFLITSMIVISSINFCAASYEDDLLTISRGLEKVASFYSSHYKEVNLDSIFGLRAAEGTLHHLFTKHEDKIRKLPTHIFTSIEKSFISIRISAAMGYQILDKENDQYLQSFRYIVDKKWFHESNTRLPLVAEAPSSSQIVKANDELDEKFSDKCMKGLLGTSSTKKKCTVEDDCWSVMNKEGNFGYTITHQALFFMLGISLVLSWQNDIGCYKEPKSNTQNTGQPSVDEVKGPSRRLQEERTLKGGCLSHTTGLLVAYLAESIHWQITKELNQPGWSLQYLHDRFKEGQYYYQLLFYWIPLLLLASYFWRQRKKRRKSELLQQSI</sequence>
<dbReference type="EnsemblMetazoa" id="CLYHEMT018660.2">
    <property type="protein sequence ID" value="CLYHEMP018660.2"/>
    <property type="gene ID" value="CLYHEMG018660"/>
</dbReference>
<dbReference type="AlphaFoldDB" id="A0A7M5X7J1"/>
<accession>A0A7M5X7J1</accession>
<dbReference type="OrthoDB" id="5949187at2759"/>
<keyword evidence="3" id="KW-0732">Signal</keyword>
<dbReference type="PANTHER" id="PTHR33539">
    <property type="entry name" value="UPF0764 PROTEIN C16ORF89"/>
    <property type="match status" value="1"/>
</dbReference>